<dbReference type="PANTHER" id="PTHR20854:SF4">
    <property type="entry name" value="INOSITOL-1-MONOPHOSPHATASE-RELATED"/>
    <property type="match status" value="1"/>
</dbReference>
<reference evidence="4" key="1">
    <citation type="submission" date="2018-05" db="EMBL/GenBank/DDBJ databases">
        <authorList>
            <person name="Lanie J.A."/>
            <person name="Ng W.-L."/>
            <person name="Kazmierczak K.M."/>
            <person name="Andrzejewski T.M."/>
            <person name="Davidsen T.M."/>
            <person name="Wayne K.J."/>
            <person name="Tettelin H."/>
            <person name="Glass J.I."/>
            <person name="Rusch D."/>
            <person name="Podicherti R."/>
            <person name="Tsui H.-C.T."/>
            <person name="Winkler M.E."/>
        </authorList>
    </citation>
    <scope>NUCLEOTIDE SEQUENCE</scope>
</reference>
<sequence>LPKSSVSIKSRSIADSELEHIEQCIVRAALEAGDLVKSRFGGILEVSSKGIRAGKDLVTDVDRDSQNLIANIMMETCPGHMLLGEEDPPDGKPEASEWLWVVDPIDGTTNYVNSSNIYAISIAALYKGETLAAAIWIPWPNDNGFELMHARKGHGTWIGNSKLQVRPSSETGVPSTGVLASFPRWMPNAFNIKKPLMENPGEIRDGGSACYEQFMVAKGSMQYAITGFARFWDFAAGILLINESGGRVMRLNSRGQFSDF</sequence>
<dbReference type="AlphaFoldDB" id="A0A381Q9L0"/>
<evidence type="ECO:0000256" key="2">
    <source>
        <dbReference type="ARBA" id="ARBA00022801"/>
    </source>
</evidence>
<feature type="non-terminal residue" evidence="4">
    <location>
        <position position="260"/>
    </location>
</feature>
<dbReference type="InterPro" id="IPR020583">
    <property type="entry name" value="Inositol_monoP_metal-BS"/>
</dbReference>
<dbReference type="GO" id="GO:0046854">
    <property type="term" value="P:phosphatidylinositol phosphate biosynthetic process"/>
    <property type="evidence" value="ECO:0007669"/>
    <property type="project" value="InterPro"/>
</dbReference>
<dbReference type="Gene3D" id="3.40.190.80">
    <property type="match status" value="1"/>
</dbReference>
<name>A0A381Q9L0_9ZZZZ</name>
<dbReference type="PROSITE" id="PS00630">
    <property type="entry name" value="IMP_2"/>
    <property type="match status" value="1"/>
</dbReference>
<evidence type="ECO:0008006" key="5">
    <source>
        <dbReference type="Google" id="ProtNLM"/>
    </source>
</evidence>
<gene>
    <name evidence="4" type="ORF">METZ01_LOCUS28574</name>
</gene>
<dbReference type="GO" id="GO:0008934">
    <property type="term" value="F:inositol monophosphate 1-phosphatase activity"/>
    <property type="evidence" value="ECO:0007669"/>
    <property type="project" value="TreeGrafter"/>
</dbReference>
<accession>A0A381Q9L0</accession>
<dbReference type="EMBL" id="UINC01001256">
    <property type="protein sequence ID" value="SUZ75720.1"/>
    <property type="molecule type" value="Genomic_DNA"/>
</dbReference>
<feature type="non-terminal residue" evidence="4">
    <location>
        <position position="1"/>
    </location>
</feature>
<dbReference type="InterPro" id="IPR000760">
    <property type="entry name" value="Inositol_monophosphatase-like"/>
</dbReference>
<proteinExistence type="predicted"/>
<dbReference type="Pfam" id="PF00459">
    <property type="entry name" value="Inositol_P"/>
    <property type="match status" value="1"/>
</dbReference>
<protein>
    <recommendedName>
        <fullName evidence="5">Inositol-1-monophosphatase</fullName>
    </recommendedName>
</protein>
<dbReference type="GO" id="GO:0046872">
    <property type="term" value="F:metal ion binding"/>
    <property type="evidence" value="ECO:0007669"/>
    <property type="project" value="UniProtKB-KW"/>
</dbReference>
<keyword evidence="3" id="KW-0460">Magnesium</keyword>
<dbReference type="GO" id="GO:0006020">
    <property type="term" value="P:inositol metabolic process"/>
    <property type="evidence" value="ECO:0007669"/>
    <property type="project" value="TreeGrafter"/>
</dbReference>
<dbReference type="PRINTS" id="PR00377">
    <property type="entry name" value="IMPHPHTASES"/>
</dbReference>
<dbReference type="PROSITE" id="PS00629">
    <property type="entry name" value="IMP_1"/>
    <property type="match status" value="1"/>
</dbReference>
<dbReference type="SUPFAM" id="SSF56655">
    <property type="entry name" value="Carbohydrate phosphatase"/>
    <property type="match status" value="1"/>
</dbReference>
<evidence type="ECO:0000256" key="3">
    <source>
        <dbReference type="ARBA" id="ARBA00022842"/>
    </source>
</evidence>
<dbReference type="PANTHER" id="PTHR20854">
    <property type="entry name" value="INOSITOL MONOPHOSPHATASE"/>
    <property type="match status" value="1"/>
</dbReference>
<organism evidence="4">
    <name type="scientific">marine metagenome</name>
    <dbReference type="NCBI Taxonomy" id="408172"/>
    <lineage>
        <taxon>unclassified sequences</taxon>
        <taxon>metagenomes</taxon>
        <taxon>ecological metagenomes</taxon>
    </lineage>
</organism>
<dbReference type="InterPro" id="IPR020550">
    <property type="entry name" value="Inositol_monophosphatase_CS"/>
</dbReference>
<dbReference type="GO" id="GO:0007165">
    <property type="term" value="P:signal transduction"/>
    <property type="evidence" value="ECO:0007669"/>
    <property type="project" value="TreeGrafter"/>
</dbReference>
<evidence type="ECO:0000313" key="4">
    <source>
        <dbReference type="EMBL" id="SUZ75720.1"/>
    </source>
</evidence>
<dbReference type="Gene3D" id="3.30.540.10">
    <property type="entry name" value="Fructose-1,6-Bisphosphatase, subunit A, domain 1"/>
    <property type="match status" value="1"/>
</dbReference>
<keyword evidence="2" id="KW-0378">Hydrolase</keyword>
<dbReference type="CDD" id="cd01637">
    <property type="entry name" value="IMPase_like"/>
    <property type="match status" value="1"/>
</dbReference>
<evidence type="ECO:0000256" key="1">
    <source>
        <dbReference type="ARBA" id="ARBA00022723"/>
    </source>
</evidence>
<keyword evidence="1" id="KW-0479">Metal-binding</keyword>